<reference evidence="2 3" key="2">
    <citation type="journal article" date="2021" name="Int. J. Syst. Evol. Microbiol.">
        <title>Isolation and Polyphasic Characterization of Desulfuromonas versatilis sp. Nov., an Electrogenic Bacteria Capable of Versatile Metabolism Isolated from a Graphene Oxide-Reducing Enrichment Culture.</title>
        <authorList>
            <person name="Xie L."/>
            <person name="Yoshida N."/>
            <person name="Ishii S."/>
            <person name="Meng L."/>
        </authorList>
    </citation>
    <scope>NUCLEOTIDE SEQUENCE [LARGE SCALE GENOMIC DNA]</scope>
    <source>
        <strain evidence="2 3">NIT-T3</strain>
    </source>
</reference>
<dbReference type="SUPFAM" id="SSF56935">
    <property type="entry name" value="Porins"/>
    <property type="match status" value="1"/>
</dbReference>
<reference evidence="2 3" key="1">
    <citation type="journal article" date="2016" name="C (Basel)">
        <title>Selective Growth of and Electricity Production by Marine Exoelectrogenic Bacteria in Self-Aggregated Hydrogel of Microbially Reduced Graphene Oxide.</title>
        <authorList>
            <person name="Yoshida N."/>
            <person name="Goto Y."/>
            <person name="Miyata Y."/>
        </authorList>
    </citation>
    <scope>NUCLEOTIDE SEQUENCE [LARGE SCALE GENOMIC DNA]</scope>
    <source>
        <strain evidence="2 3">NIT-T3</strain>
    </source>
</reference>
<dbReference type="InterPro" id="IPR023614">
    <property type="entry name" value="Porin_dom_sf"/>
</dbReference>
<accession>A0ABN6E379</accession>
<sequence length="408" mass="44934">MRGYAFLAVALLAGLLLAPAPVRAGAILKISDDSQIDLGFRLQALYLASERDRNGDGDFEDYDDFKVRRARIRLGADITQWVSAFMQTEFAEDPGVGADARIIDAFIVLKPHKLAHLYLGENMAPVLRQNLTSSGALMAIDRPALAYKNLTWGTRAPLAFTNTNFTDFDAGLRGDVDVRDTGLTLFGSDSLSPELHFKYYLGVYDGVQESSRDSERYAGRVQFNFLEAEPGYYNSSTYLGTKKTLGIGLAFDLQDSVAREQGTGDNVDYAMYSFDLFCEHPLGPGSLSAEFGYVNLDLDDAGLLVDNGGGLLGVGRATGEQAQGEGFYLQAGYFIDNWQPWIDYEIWESDGPGDRGSFQLLRFGLSYFIKGHNANIKLGYEVAEADEDFAGTREDTLESFVTGLYVTY</sequence>
<evidence type="ECO:0000313" key="2">
    <source>
        <dbReference type="EMBL" id="BCR06781.1"/>
    </source>
</evidence>
<keyword evidence="3" id="KW-1185">Reference proteome</keyword>
<feature type="signal peptide" evidence="1">
    <location>
        <begin position="1"/>
        <end position="24"/>
    </location>
</feature>
<dbReference type="EMBL" id="AP024355">
    <property type="protein sequence ID" value="BCR06781.1"/>
    <property type="molecule type" value="Genomic_DNA"/>
</dbReference>
<evidence type="ECO:0008006" key="4">
    <source>
        <dbReference type="Google" id="ProtNLM"/>
    </source>
</evidence>
<evidence type="ECO:0000313" key="3">
    <source>
        <dbReference type="Proteomes" id="UP001319827"/>
    </source>
</evidence>
<dbReference type="InterPro" id="IPR010870">
    <property type="entry name" value="Porin_O/P"/>
</dbReference>
<dbReference type="Pfam" id="PF07396">
    <property type="entry name" value="Porin_O_P"/>
    <property type="match status" value="1"/>
</dbReference>
<proteinExistence type="predicted"/>
<feature type="chain" id="PRO_5046058600" description="Short chain amide porin" evidence="1">
    <location>
        <begin position="25"/>
        <end position="408"/>
    </location>
</feature>
<evidence type="ECO:0000256" key="1">
    <source>
        <dbReference type="SAM" id="SignalP"/>
    </source>
</evidence>
<protein>
    <recommendedName>
        <fullName evidence="4">Short chain amide porin</fullName>
    </recommendedName>
</protein>
<gene>
    <name evidence="2" type="ORF">DESUT3_38500</name>
</gene>
<organism evidence="2 3">
    <name type="scientific">Desulfuromonas versatilis</name>
    <dbReference type="NCBI Taxonomy" id="2802975"/>
    <lineage>
        <taxon>Bacteria</taxon>
        <taxon>Pseudomonadati</taxon>
        <taxon>Thermodesulfobacteriota</taxon>
        <taxon>Desulfuromonadia</taxon>
        <taxon>Desulfuromonadales</taxon>
        <taxon>Desulfuromonadaceae</taxon>
        <taxon>Desulfuromonas</taxon>
    </lineage>
</organism>
<dbReference type="RefSeq" id="WP_221250163.1">
    <property type="nucleotide sequence ID" value="NZ_AP024355.1"/>
</dbReference>
<dbReference type="Proteomes" id="UP001319827">
    <property type="component" value="Chromosome"/>
</dbReference>
<name>A0ABN6E379_9BACT</name>
<keyword evidence="1" id="KW-0732">Signal</keyword>
<dbReference type="Gene3D" id="2.40.160.10">
    <property type="entry name" value="Porin"/>
    <property type="match status" value="1"/>
</dbReference>